<reference evidence="3 4" key="1">
    <citation type="journal article" date="2014" name="Genome Biol.">
        <title>Transcriptome and methylome profiling reveals relics of genome dominance in the mesopolyploid Brassica oleracea.</title>
        <authorList>
            <person name="Parkin I.A."/>
            <person name="Koh C."/>
            <person name="Tang H."/>
            <person name="Robinson S.J."/>
            <person name="Kagale S."/>
            <person name="Clarke W.E."/>
            <person name="Town C.D."/>
            <person name="Nixon J."/>
            <person name="Krishnakumar V."/>
            <person name="Bidwell S.L."/>
            <person name="Denoeud F."/>
            <person name="Belcram H."/>
            <person name="Links M.G."/>
            <person name="Just J."/>
            <person name="Clarke C."/>
            <person name="Bender T."/>
            <person name="Huebert T."/>
            <person name="Mason A.S."/>
            <person name="Pires J.C."/>
            <person name="Barker G."/>
            <person name="Moore J."/>
            <person name="Walley P.G."/>
            <person name="Manoli S."/>
            <person name="Batley J."/>
            <person name="Edwards D."/>
            <person name="Nelson M.N."/>
            <person name="Wang X."/>
            <person name="Paterson A.H."/>
            <person name="King G."/>
            <person name="Bancroft I."/>
            <person name="Chalhoub B."/>
            <person name="Sharpe A.G."/>
        </authorList>
    </citation>
    <scope>NUCLEOTIDE SEQUENCE</scope>
    <source>
        <strain evidence="3 4">cv. TO1000</strain>
    </source>
</reference>
<reference evidence="3" key="2">
    <citation type="submission" date="2015-03" db="UniProtKB">
        <authorList>
            <consortium name="EnsemblPlants"/>
        </authorList>
    </citation>
    <scope>IDENTIFICATION</scope>
</reference>
<sequence length="376" mass="43354">MVAFNSVAELKPFKFMWKIQVKIIRLWKQYSAGGGLTIEMVSVDMSGDKIHATVKLELTSQWSYSCCGGVATNWRTRTWRDLFLSDYQDGVLFGFKSVSSPTITIVLTANRFSFTRGFYVNTFLTNGLGNLRSISDNMAHWPVSITFVGLYCYLQSCVIPYLCMGSFNRFRSAHQADIKGTGILYEGDDEPIKLVDRDDSFVIKEFGLSLIGKVLNPKKQNVEKLLQTMPSQWGLSERITANDLGNEKFLLNFMSEEDLKSVLRRGPFHYNFCMFVLVRWEPIVHDDYPWIIPFWVQLIGFPLHLWTDTNLRNIGGRLGHVDTLELTEGRMLIEVDSRRPLKFSRKVEYEGDEVTIEIKYKHTEIVMEWASSQNRL</sequence>
<feature type="domain" description="DUF4283" evidence="2">
    <location>
        <begin position="204"/>
        <end position="282"/>
    </location>
</feature>
<dbReference type="InterPro" id="IPR040256">
    <property type="entry name" value="At4g02000-like"/>
</dbReference>
<dbReference type="InterPro" id="IPR003871">
    <property type="entry name" value="RFA1B/D_OB_1st"/>
</dbReference>
<dbReference type="InterPro" id="IPR025558">
    <property type="entry name" value="DUF4283"/>
</dbReference>
<dbReference type="Proteomes" id="UP000032141">
    <property type="component" value="Chromosome C1"/>
</dbReference>
<dbReference type="Gramene" id="Bo1g129780.1">
    <property type="protein sequence ID" value="Bo1g129780.1"/>
    <property type="gene ID" value="Bo1g129780"/>
</dbReference>
<organism evidence="3 4">
    <name type="scientific">Brassica oleracea var. oleracea</name>
    <dbReference type="NCBI Taxonomy" id="109376"/>
    <lineage>
        <taxon>Eukaryota</taxon>
        <taxon>Viridiplantae</taxon>
        <taxon>Streptophyta</taxon>
        <taxon>Embryophyta</taxon>
        <taxon>Tracheophyta</taxon>
        <taxon>Spermatophyta</taxon>
        <taxon>Magnoliopsida</taxon>
        <taxon>eudicotyledons</taxon>
        <taxon>Gunneridae</taxon>
        <taxon>Pentapetalae</taxon>
        <taxon>rosids</taxon>
        <taxon>malvids</taxon>
        <taxon>Brassicales</taxon>
        <taxon>Brassicaceae</taxon>
        <taxon>Brassiceae</taxon>
        <taxon>Brassica</taxon>
    </lineage>
</organism>
<evidence type="ECO:0000313" key="4">
    <source>
        <dbReference type="Proteomes" id="UP000032141"/>
    </source>
</evidence>
<dbReference type="PANTHER" id="PTHR31286">
    <property type="entry name" value="GLYCINE-RICH CELL WALL STRUCTURAL PROTEIN 1.8-LIKE"/>
    <property type="match status" value="1"/>
</dbReference>
<dbReference type="eggNOG" id="KOG1075">
    <property type="taxonomic scope" value="Eukaryota"/>
</dbReference>
<proteinExistence type="predicted"/>
<keyword evidence="4" id="KW-1185">Reference proteome</keyword>
<dbReference type="Pfam" id="PF02721">
    <property type="entry name" value="DUF223"/>
    <property type="match status" value="1"/>
</dbReference>
<name>A0A0D3ADI5_BRAOL</name>
<accession>A0A0D3ADI5</accession>
<dbReference type="Pfam" id="PF14111">
    <property type="entry name" value="DUF4283"/>
    <property type="match status" value="1"/>
</dbReference>
<dbReference type="PANTHER" id="PTHR31286:SF162">
    <property type="entry name" value="DUF4283 DOMAIN-CONTAINING PROTEIN-RELATED"/>
    <property type="match status" value="1"/>
</dbReference>
<dbReference type="EnsemblPlants" id="Bo1g129780.1">
    <property type="protein sequence ID" value="Bo1g129780.1"/>
    <property type="gene ID" value="Bo1g129780"/>
</dbReference>
<dbReference type="AlphaFoldDB" id="A0A0D3ADI5"/>
<dbReference type="HOGENOM" id="CLU_736412_0_0_1"/>
<evidence type="ECO:0000313" key="3">
    <source>
        <dbReference type="EnsemblPlants" id="Bo1g129780.1"/>
    </source>
</evidence>
<evidence type="ECO:0000259" key="2">
    <source>
        <dbReference type="Pfam" id="PF14111"/>
    </source>
</evidence>
<dbReference type="eggNOG" id="KOG0851">
    <property type="taxonomic scope" value="Eukaryota"/>
</dbReference>
<protein>
    <submittedName>
        <fullName evidence="3">Uncharacterized protein</fullName>
    </submittedName>
</protein>
<evidence type="ECO:0000259" key="1">
    <source>
        <dbReference type="Pfam" id="PF02721"/>
    </source>
</evidence>
<feature type="domain" description="Replication protein A 70 kDa DNA-binding subunit B/D first OB fold" evidence="1">
    <location>
        <begin position="4"/>
        <end position="61"/>
    </location>
</feature>